<dbReference type="KEGG" id="tet:TTHERM_00283190"/>
<feature type="compositionally biased region" description="Basic and acidic residues" evidence="1">
    <location>
        <begin position="92"/>
        <end position="102"/>
    </location>
</feature>
<dbReference type="AlphaFoldDB" id="I7MEW5"/>
<feature type="compositionally biased region" description="Polar residues" evidence="1">
    <location>
        <begin position="70"/>
        <end position="91"/>
    </location>
</feature>
<feature type="compositionally biased region" description="Basic and acidic residues" evidence="1">
    <location>
        <begin position="145"/>
        <end position="167"/>
    </location>
</feature>
<sequence length="312" mass="35724">MEETPAQAQTIAISEVEAWLKEQLKPYLQRIEKLEENEKKKDSLIHSLELSLQQLTSNLAAAKDAKVTKVGQNGSHTTGVNGARKPTTTAAHTDDKKEDKKPVVNRPSTAKPTDPKPANEHKPATETKPATEHKVTTTRPTTAKPKPEENKDEKKSEGSEKKEEKKPVQRPTTAVKKDDKKDEKKDEKKEEKKPITKPATTTPKPVKKDNEPKKETPHTAAKVNIPKINTFLHIQKNYLKNYQDIQVHTQIANIYKQIRNIINIIKGDINMNKNDLFYLNLIFNRRNIQKYKRKIFKSIVFTYFKSYFNKIG</sequence>
<feature type="compositionally biased region" description="Basic and acidic residues" evidence="1">
    <location>
        <begin position="175"/>
        <end position="194"/>
    </location>
</feature>
<feature type="compositionally biased region" description="Basic and acidic residues" evidence="1">
    <location>
        <begin position="206"/>
        <end position="217"/>
    </location>
</feature>
<dbReference type="RefSeq" id="XP_001018175.2">
    <property type="nucleotide sequence ID" value="XM_001018175.2"/>
</dbReference>
<dbReference type="InParanoid" id="I7MEW5"/>
<protein>
    <submittedName>
        <fullName evidence="2">Uncharacterized protein</fullName>
    </submittedName>
</protein>
<dbReference type="Proteomes" id="UP000009168">
    <property type="component" value="Unassembled WGS sequence"/>
</dbReference>
<evidence type="ECO:0000313" key="2">
    <source>
        <dbReference type="EMBL" id="EAR97930.2"/>
    </source>
</evidence>
<gene>
    <name evidence="2" type="ORF">TTHERM_00283190</name>
</gene>
<dbReference type="GeneID" id="7837958"/>
<feature type="region of interest" description="Disordered" evidence="1">
    <location>
        <begin position="67"/>
        <end position="220"/>
    </location>
</feature>
<organism evidence="2 3">
    <name type="scientific">Tetrahymena thermophila (strain SB210)</name>
    <dbReference type="NCBI Taxonomy" id="312017"/>
    <lineage>
        <taxon>Eukaryota</taxon>
        <taxon>Sar</taxon>
        <taxon>Alveolata</taxon>
        <taxon>Ciliophora</taxon>
        <taxon>Intramacronucleata</taxon>
        <taxon>Oligohymenophorea</taxon>
        <taxon>Hymenostomatida</taxon>
        <taxon>Tetrahymenina</taxon>
        <taxon>Tetrahymenidae</taxon>
        <taxon>Tetrahymena</taxon>
    </lineage>
</organism>
<proteinExistence type="predicted"/>
<dbReference type="EMBL" id="GG662656">
    <property type="protein sequence ID" value="EAR97930.2"/>
    <property type="molecule type" value="Genomic_DNA"/>
</dbReference>
<reference evidence="3" key="1">
    <citation type="journal article" date="2006" name="PLoS Biol.">
        <title>Macronuclear genome sequence of the ciliate Tetrahymena thermophila, a model eukaryote.</title>
        <authorList>
            <person name="Eisen J.A."/>
            <person name="Coyne R.S."/>
            <person name="Wu M."/>
            <person name="Wu D."/>
            <person name="Thiagarajan M."/>
            <person name="Wortman J.R."/>
            <person name="Badger J.H."/>
            <person name="Ren Q."/>
            <person name="Amedeo P."/>
            <person name="Jones K.M."/>
            <person name="Tallon L.J."/>
            <person name="Delcher A.L."/>
            <person name="Salzberg S.L."/>
            <person name="Silva J.C."/>
            <person name="Haas B.J."/>
            <person name="Majoros W.H."/>
            <person name="Farzad M."/>
            <person name="Carlton J.M."/>
            <person name="Smith R.K. Jr."/>
            <person name="Garg J."/>
            <person name="Pearlman R.E."/>
            <person name="Karrer K.M."/>
            <person name="Sun L."/>
            <person name="Manning G."/>
            <person name="Elde N.C."/>
            <person name="Turkewitz A.P."/>
            <person name="Asai D.J."/>
            <person name="Wilkes D.E."/>
            <person name="Wang Y."/>
            <person name="Cai H."/>
            <person name="Collins K."/>
            <person name="Stewart B.A."/>
            <person name="Lee S.R."/>
            <person name="Wilamowska K."/>
            <person name="Weinberg Z."/>
            <person name="Ruzzo W.L."/>
            <person name="Wloga D."/>
            <person name="Gaertig J."/>
            <person name="Frankel J."/>
            <person name="Tsao C.-C."/>
            <person name="Gorovsky M.A."/>
            <person name="Keeling P.J."/>
            <person name="Waller R.F."/>
            <person name="Patron N.J."/>
            <person name="Cherry J.M."/>
            <person name="Stover N.A."/>
            <person name="Krieger C.J."/>
            <person name="del Toro C."/>
            <person name="Ryder H.F."/>
            <person name="Williamson S.C."/>
            <person name="Barbeau R.A."/>
            <person name="Hamilton E.P."/>
            <person name="Orias E."/>
        </authorList>
    </citation>
    <scope>NUCLEOTIDE SEQUENCE [LARGE SCALE GENOMIC DNA]</scope>
    <source>
        <strain evidence="3">SB210</strain>
    </source>
</reference>
<name>I7MEW5_TETTS</name>
<evidence type="ECO:0000313" key="3">
    <source>
        <dbReference type="Proteomes" id="UP000009168"/>
    </source>
</evidence>
<evidence type="ECO:0000256" key="1">
    <source>
        <dbReference type="SAM" id="MobiDB-lite"/>
    </source>
</evidence>
<keyword evidence="3" id="KW-1185">Reference proteome</keyword>
<feature type="compositionally biased region" description="Basic and acidic residues" evidence="1">
    <location>
        <begin position="113"/>
        <end position="135"/>
    </location>
</feature>
<accession>I7MEW5</accession>